<name>A0A433SCK3_9BURK</name>
<dbReference type="SUPFAM" id="SSF81891">
    <property type="entry name" value="Poly A polymerase C-terminal region-like"/>
    <property type="match status" value="1"/>
</dbReference>
<evidence type="ECO:0000256" key="8">
    <source>
        <dbReference type="ARBA" id="ARBA00022840"/>
    </source>
</evidence>
<protein>
    <recommendedName>
        <fullName evidence="11">CCA-adding enzyme</fullName>
        <ecNumber evidence="11">2.7.7.72</ecNumber>
    </recommendedName>
    <alternativeName>
        <fullName evidence="11">CCA tRNA nucleotidyltransferase</fullName>
    </alternativeName>
    <alternativeName>
        <fullName evidence="11">tRNA CCA-pyrophosphorylase</fullName>
    </alternativeName>
    <alternativeName>
        <fullName evidence="11">tRNA adenylyl-/cytidylyl- transferase</fullName>
    </alternativeName>
    <alternativeName>
        <fullName evidence="11">tRNA nucleotidyltransferase</fullName>
    </alternativeName>
    <alternativeName>
        <fullName evidence="11">tRNA-NT</fullName>
    </alternativeName>
</protein>
<dbReference type="InterPro" id="IPR032828">
    <property type="entry name" value="PolyA_RNA-bd"/>
</dbReference>
<evidence type="ECO:0000256" key="4">
    <source>
        <dbReference type="ARBA" id="ARBA00022695"/>
    </source>
</evidence>
<evidence type="ECO:0000313" key="15">
    <source>
        <dbReference type="Proteomes" id="UP000286947"/>
    </source>
</evidence>
<gene>
    <name evidence="11 14" type="primary">cca</name>
    <name evidence="14" type="ORF">CUZ56_02090</name>
</gene>
<feature type="domain" description="tRNA nucleotidyltransferase/poly(A) polymerase RNA and SrmB- binding" evidence="13">
    <location>
        <begin position="147"/>
        <end position="210"/>
    </location>
</feature>
<dbReference type="InterPro" id="IPR012006">
    <property type="entry name" value="CCA_bact"/>
</dbReference>
<proteinExistence type="inferred from homology"/>
<feature type="binding site" evidence="11">
    <location>
        <position position="8"/>
    </location>
    <ligand>
        <name>CTP</name>
        <dbReference type="ChEBI" id="CHEBI:37563"/>
    </ligand>
</feature>
<evidence type="ECO:0000256" key="3">
    <source>
        <dbReference type="ARBA" id="ARBA00022694"/>
    </source>
</evidence>
<dbReference type="GO" id="GO:0000049">
    <property type="term" value="F:tRNA binding"/>
    <property type="evidence" value="ECO:0007669"/>
    <property type="project" value="UniProtKB-UniRule"/>
</dbReference>
<evidence type="ECO:0000256" key="2">
    <source>
        <dbReference type="ARBA" id="ARBA00022679"/>
    </source>
</evidence>
<dbReference type="Proteomes" id="UP000286947">
    <property type="component" value="Unassembled WGS sequence"/>
</dbReference>
<dbReference type="SUPFAM" id="SSF81301">
    <property type="entry name" value="Nucleotidyltransferase"/>
    <property type="match status" value="1"/>
</dbReference>
<dbReference type="OrthoDB" id="9805698at2"/>
<feature type="binding site" evidence="11">
    <location>
        <position position="11"/>
    </location>
    <ligand>
        <name>CTP</name>
        <dbReference type="ChEBI" id="CHEBI:37563"/>
    </ligand>
</feature>
<keyword evidence="9 11" id="KW-0460">Magnesium</keyword>
<dbReference type="InterPro" id="IPR050124">
    <property type="entry name" value="tRNA_CCA-adding_enzyme"/>
</dbReference>
<keyword evidence="15" id="KW-1185">Reference proteome</keyword>
<evidence type="ECO:0000256" key="6">
    <source>
        <dbReference type="ARBA" id="ARBA00022741"/>
    </source>
</evidence>
<dbReference type="EC" id="2.7.7.72" evidence="11"/>
<comment type="similarity">
    <text evidence="11">Belongs to the tRNA nucleotidyltransferase/poly(A) polymerase family. Bacterial CCA-adding enzyme type 2 subfamily.</text>
</comment>
<comment type="cofactor">
    <cofactor evidence="1 11">
        <name>Mg(2+)</name>
        <dbReference type="ChEBI" id="CHEBI:18420"/>
    </cofactor>
</comment>
<evidence type="ECO:0000256" key="5">
    <source>
        <dbReference type="ARBA" id="ARBA00022723"/>
    </source>
</evidence>
<feature type="binding site" evidence="11">
    <location>
        <position position="137"/>
    </location>
    <ligand>
        <name>CTP</name>
        <dbReference type="ChEBI" id="CHEBI:37563"/>
    </ligand>
</feature>
<accession>A0A433SCK3</accession>
<evidence type="ECO:0000256" key="10">
    <source>
        <dbReference type="ARBA" id="ARBA00022884"/>
    </source>
</evidence>
<evidence type="ECO:0000313" key="14">
    <source>
        <dbReference type="EMBL" id="RUS66364.1"/>
    </source>
</evidence>
<feature type="binding site" evidence="11">
    <location>
        <position position="21"/>
    </location>
    <ligand>
        <name>Mg(2+)</name>
        <dbReference type="ChEBI" id="CHEBI:18420"/>
    </ligand>
</feature>
<feature type="binding site" evidence="11">
    <location>
        <position position="91"/>
    </location>
    <ligand>
        <name>CTP</name>
        <dbReference type="ChEBI" id="CHEBI:37563"/>
    </ligand>
</feature>
<feature type="domain" description="Poly A polymerase head" evidence="12">
    <location>
        <begin position="3"/>
        <end position="122"/>
    </location>
</feature>
<dbReference type="Pfam" id="PF01743">
    <property type="entry name" value="PolyA_pol"/>
    <property type="match status" value="1"/>
</dbReference>
<keyword evidence="10 11" id="KW-0694">RNA-binding</keyword>
<keyword evidence="7 11" id="KW-0692">RNA repair</keyword>
<organism evidence="14 15">
    <name type="scientific">Saezia sanguinis</name>
    <dbReference type="NCBI Taxonomy" id="1965230"/>
    <lineage>
        <taxon>Bacteria</taxon>
        <taxon>Pseudomonadati</taxon>
        <taxon>Pseudomonadota</taxon>
        <taxon>Betaproteobacteria</taxon>
        <taxon>Burkholderiales</taxon>
        <taxon>Saeziaceae</taxon>
        <taxon>Saezia</taxon>
    </lineage>
</organism>
<dbReference type="GO" id="GO:0001680">
    <property type="term" value="P:tRNA 3'-terminal CCA addition"/>
    <property type="evidence" value="ECO:0007669"/>
    <property type="project" value="UniProtKB-UniRule"/>
</dbReference>
<evidence type="ECO:0000256" key="11">
    <source>
        <dbReference type="HAMAP-Rule" id="MF_01262"/>
    </source>
</evidence>
<dbReference type="EMBL" id="PQSP01000005">
    <property type="protein sequence ID" value="RUS66364.1"/>
    <property type="molecule type" value="Genomic_DNA"/>
</dbReference>
<evidence type="ECO:0000256" key="1">
    <source>
        <dbReference type="ARBA" id="ARBA00001946"/>
    </source>
</evidence>
<evidence type="ECO:0000259" key="12">
    <source>
        <dbReference type="Pfam" id="PF01743"/>
    </source>
</evidence>
<dbReference type="InterPro" id="IPR002646">
    <property type="entry name" value="PolA_pol_head_dom"/>
</dbReference>
<dbReference type="AlphaFoldDB" id="A0A433SCK3"/>
<reference evidence="14 15" key="1">
    <citation type="submission" date="2018-01" db="EMBL/GenBank/DDBJ databases">
        <title>Saezia sanguinis gen. nov., sp. nov., in the order Burkholderiales isolated from human blood.</title>
        <authorList>
            <person name="Medina-Pascual M.J."/>
            <person name="Valdezate S."/>
            <person name="Monzon S."/>
            <person name="Cuesta I."/>
            <person name="Carrasco G."/>
            <person name="Villalon P."/>
            <person name="Saez-Nieto J.A."/>
        </authorList>
    </citation>
    <scope>NUCLEOTIDE SEQUENCE [LARGE SCALE GENOMIC DNA]</scope>
    <source>
        <strain evidence="14 15">CNM695-12</strain>
    </source>
</reference>
<comment type="catalytic activity">
    <reaction evidence="11">
        <text>a tRNA precursor + 2 CTP + ATP = a tRNA with a 3' CCA end + 3 diphosphate</text>
        <dbReference type="Rhea" id="RHEA:14433"/>
        <dbReference type="Rhea" id="RHEA-COMP:10465"/>
        <dbReference type="Rhea" id="RHEA-COMP:10468"/>
        <dbReference type="ChEBI" id="CHEBI:30616"/>
        <dbReference type="ChEBI" id="CHEBI:33019"/>
        <dbReference type="ChEBI" id="CHEBI:37563"/>
        <dbReference type="ChEBI" id="CHEBI:74896"/>
        <dbReference type="ChEBI" id="CHEBI:83071"/>
        <dbReference type="EC" id="2.7.7.72"/>
    </reaction>
</comment>
<dbReference type="PIRSF" id="PIRSF000813">
    <property type="entry name" value="CCA_bact"/>
    <property type="match status" value="1"/>
</dbReference>
<comment type="caution">
    <text evidence="14">The sequence shown here is derived from an EMBL/GenBank/DDBJ whole genome shotgun (WGS) entry which is preliminary data.</text>
</comment>
<dbReference type="PANTHER" id="PTHR47545">
    <property type="entry name" value="MULTIFUNCTIONAL CCA PROTEIN"/>
    <property type="match status" value="1"/>
</dbReference>
<dbReference type="GO" id="GO:0042245">
    <property type="term" value="P:RNA repair"/>
    <property type="evidence" value="ECO:0007669"/>
    <property type="project" value="UniProtKB-KW"/>
</dbReference>
<dbReference type="PANTHER" id="PTHR47545:SF1">
    <property type="entry name" value="MULTIFUNCTIONAL CCA PROTEIN"/>
    <property type="match status" value="1"/>
</dbReference>
<feature type="binding site" evidence="11">
    <location>
        <position position="140"/>
    </location>
    <ligand>
        <name>ATP</name>
        <dbReference type="ChEBI" id="CHEBI:30616"/>
    </ligand>
</feature>
<dbReference type="GO" id="GO:0005524">
    <property type="term" value="F:ATP binding"/>
    <property type="evidence" value="ECO:0007669"/>
    <property type="project" value="UniProtKB-UniRule"/>
</dbReference>
<dbReference type="Pfam" id="PF12627">
    <property type="entry name" value="PolyA_pol_RNAbd"/>
    <property type="match status" value="1"/>
</dbReference>
<keyword evidence="8 11" id="KW-0067">ATP-binding</keyword>
<dbReference type="CDD" id="cd05398">
    <property type="entry name" value="NT_ClassII-CCAase"/>
    <property type="match status" value="1"/>
</dbReference>
<dbReference type="HAMAP" id="MF_01262">
    <property type="entry name" value="CCA_bact_type2"/>
    <property type="match status" value="1"/>
</dbReference>
<dbReference type="GO" id="GO:0000287">
    <property type="term" value="F:magnesium ion binding"/>
    <property type="evidence" value="ECO:0007669"/>
    <property type="project" value="UniProtKB-UniRule"/>
</dbReference>
<dbReference type="GO" id="GO:0004810">
    <property type="term" value="F:CCA tRNA nucleotidyltransferase activity"/>
    <property type="evidence" value="ECO:0007669"/>
    <property type="project" value="UniProtKB-UniRule"/>
</dbReference>
<dbReference type="Gene3D" id="3.30.460.10">
    <property type="entry name" value="Beta Polymerase, domain 2"/>
    <property type="match status" value="1"/>
</dbReference>
<keyword evidence="2 11" id="KW-0808">Transferase</keyword>
<keyword evidence="3 11" id="KW-0819">tRNA processing</keyword>
<comment type="catalytic activity">
    <reaction evidence="11">
        <text>a tRNA with a 3' CCA end + 2 CTP + ATP = a tRNA with a 3' CCACCA end + 3 diphosphate</text>
        <dbReference type="Rhea" id="RHEA:76235"/>
        <dbReference type="Rhea" id="RHEA-COMP:10468"/>
        <dbReference type="Rhea" id="RHEA-COMP:18655"/>
        <dbReference type="ChEBI" id="CHEBI:30616"/>
        <dbReference type="ChEBI" id="CHEBI:33019"/>
        <dbReference type="ChEBI" id="CHEBI:37563"/>
        <dbReference type="ChEBI" id="CHEBI:83071"/>
        <dbReference type="ChEBI" id="CHEBI:195187"/>
    </reaction>
</comment>
<feature type="binding site" evidence="11">
    <location>
        <position position="23"/>
    </location>
    <ligand>
        <name>Mg(2+)</name>
        <dbReference type="ChEBI" id="CHEBI:18420"/>
    </ligand>
</feature>
<keyword evidence="4 11" id="KW-0548">Nucleotidyltransferase</keyword>
<feature type="binding site" evidence="11">
    <location>
        <position position="137"/>
    </location>
    <ligand>
        <name>ATP</name>
        <dbReference type="ChEBI" id="CHEBI:30616"/>
    </ligand>
</feature>
<feature type="binding site" evidence="11">
    <location>
        <position position="8"/>
    </location>
    <ligand>
        <name>ATP</name>
        <dbReference type="ChEBI" id="CHEBI:30616"/>
    </ligand>
</feature>
<dbReference type="GO" id="GO:0160016">
    <property type="term" value="F:CCACCA tRNA nucleotidyltransferase activity"/>
    <property type="evidence" value="ECO:0007669"/>
    <property type="project" value="RHEA"/>
</dbReference>
<evidence type="ECO:0000259" key="13">
    <source>
        <dbReference type="Pfam" id="PF12627"/>
    </source>
</evidence>
<dbReference type="Gene3D" id="1.10.3090.10">
    <property type="entry name" value="cca-adding enzyme, domain 2"/>
    <property type="match status" value="1"/>
</dbReference>
<evidence type="ECO:0000256" key="7">
    <source>
        <dbReference type="ARBA" id="ARBA00022800"/>
    </source>
</evidence>
<keyword evidence="5 11" id="KW-0479">Metal-binding</keyword>
<sequence length="433" mass="47968">MKTYMVGGAVRDMLLGWPVQDRDWVVVGATPQELIGAGYTPVGKDFPVFLHPQTHEEVALARTERKTAPGYHGFSFHADPTVTLEEDLARRDLTINAIAQDEQGHLIDPYGGQKDLHDKVLRHVTQAFAEDPVRILRVARFAARYVDFTVAPETMQLMRAMVAAGEVDALVAERVWQELSRGLMEQMPSRMIHVLHECGALARILPEIDQRFGAWQLILSALQPSATAQDAAAHADGEIRYDRRHGWAEQGRHTLRALDVSAQQGTPLPVRFACLVYDAALTDALRLEAQLEPDRDLLHGLKGLCERLRVPVECRELAQLAQQFVAQIHGAAHFDAGAVMRLFKHTDAFRQPDRFRSLLDVAQVDAAAYPEWLGICYPQRQWLGHALDAALAVDTKGTARQAMASGAQGLAVGEAVDAARLACIEKNWQPLAQ</sequence>
<comment type="function">
    <text evidence="11">Catalyzes the addition and repair of the essential 3'-terminal CCA sequence in tRNAs without using a nucleic acid template. Adds these three nucleotides in the order of C, C, and A to the tRNA nucleotide-73, using CTP and ATP as substrates and producing inorganic pyrophosphate. tRNA 3'-terminal CCA addition is required both for tRNA processing and repair. Also involved in tRNA surveillance by mediating tandem CCA addition to generate a CCACCA at the 3' terminus of unstable tRNAs. While stable tRNAs receive only 3'-terminal CCA, unstable tRNAs are marked with CCACCA and rapidly degraded.</text>
</comment>
<keyword evidence="6 11" id="KW-0547">Nucleotide-binding</keyword>
<dbReference type="InterPro" id="IPR043519">
    <property type="entry name" value="NT_sf"/>
</dbReference>
<feature type="binding site" evidence="11">
    <location>
        <position position="91"/>
    </location>
    <ligand>
        <name>ATP</name>
        <dbReference type="ChEBI" id="CHEBI:30616"/>
    </ligand>
</feature>
<comment type="miscellaneous">
    <text evidence="11">A single active site specifically recognizes both ATP and CTP and is responsible for their addition.</text>
</comment>
<feature type="binding site" evidence="11">
    <location>
        <position position="140"/>
    </location>
    <ligand>
        <name>CTP</name>
        <dbReference type="ChEBI" id="CHEBI:37563"/>
    </ligand>
</feature>
<feature type="binding site" evidence="11">
    <location>
        <position position="11"/>
    </location>
    <ligand>
        <name>ATP</name>
        <dbReference type="ChEBI" id="CHEBI:30616"/>
    </ligand>
</feature>
<evidence type="ECO:0000256" key="9">
    <source>
        <dbReference type="ARBA" id="ARBA00022842"/>
    </source>
</evidence>